<sequence length="236" mass="26567">MSNDALNNESQIRRRRLPLELQCELIYALPLKHASRLLLLSNGINTNCIGRVRKMHEKWQNRWNSSACHDRLALSEPYRLIVLHNGEAYLGGWSSVIAEKPMWKNPYFEVKIVEEKGGILIGLATKRMPLNTAVGREKGTYGYSSHGTFWGHEVDGCSHFNGRPYIGGKPEFDIGDVVGCSVNLRNGQIIYTKNGKRLDTDGFLVDSAVDLFPCVSLSVFGTKIKANFGPDFEYKF</sequence>
<organism evidence="2 3">
    <name type="scientific">Globodera rostochiensis</name>
    <name type="common">Golden nematode worm</name>
    <name type="synonym">Heterodera rostochiensis</name>
    <dbReference type="NCBI Taxonomy" id="31243"/>
    <lineage>
        <taxon>Eukaryota</taxon>
        <taxon>Metazoa</taxon>
        <taxon>Ecdysozoa</taxon>
        <taxon>Nematoda</taxon>
        <taxon>Chromadorea</taxon>
        <taxon>Rhabditida</taxon>
        <taxon>Tylenchina</taxon>
        <taxon>Tylenchomorpha</taxon>
        <taxon>Tylenchoidea</taxon>
        <taxon>Heteroderidae</taxon>
        <taxon>Heteroderinae</taxon>
        <taxon>Globodera</taxon>
    </lineage>
</organism>
<dbReference type="InterPro" id="IPR001870">
    <property type="entry name" value="B30.2/SPRY"/>
</dbReference>
<dbReference type="Proteomes" id="UP000887572">
    <property type="component" value="Unplaced"/>
</dbReference>
<dbReference type="InterPro" id="IPR050618">
    <property type="entry name" value="Ubq-SigPath_Reg"/>
</dbReference>
<keyword evidence="2" id="KW-1185">Reference proteome</keyword>
<dbReference type="WBParaSite" id="Gr19_v10_g3038.t1">
    <property type="protein sequence ID" value="Gr19_v10_g3038.t1"/>
    <property type="gene ID" value="Gr19_v10_g3038"/>
</dbReference>
<dbReference type="SUPFAM" id="SSF49899">
    <property type="entry name" value="Concanavalin A-like lectins/glucanases"/>
    <property type="match status" value="1"/>
</dbReference>
<dbReference type="PROSITE" id="PS50188">
    <property type="entry name" value="B302_SPRY"/>
    <property type="match status" value="1"/>
</dbReference>
<dbReference type="InterPro" id="IPR013320">
    <property type="entry name" value="ConA-like_dom_sf"/>
</dbReference>
<name>A0A914HN52_GLORO</name>
<dbReference type="InterPro" id="IPR043136">
    <property type="entry name" value="B30.2/SPRY_sf"/>
</dbReference>
<dbReference type="InterPro" id="IPR044736">
    <property type="entry name" value="Gid1/RanBPM/SPLA_SPRY"/>
</dbReference>
<proteinExistence type="predicted"/>
<dbReference type="Gene3D" id="2.60.120.920">
    <property type="match status" value="1"/>
</dbReference>
<dbReference type="SMART" id="SM00449">
    <property type="entry name" value="SPRY"/>
    <property type="match status" value="1"/>
</dbReference>
<evidence type="ECO:0000313" key="3">
    <source>
        <dbReference type="WBParaSite" id="Gr19_v10_g3038.t1"/>
    </source>
</evidence>
<evidence type="ECO:0000313" key="2">
    <source>
        <dbReference type="Proteomes" id="UP000887572"/>
    </source>
</evidence>
<dbReference type="AlphaFoldDB" id="A0A914HN52"/>
<reference evidence="3" key="1">
    <citation type="submission" date="2022-11" db="UniProtKB">
        <authorList>
            <consortium name="WormBaseParasite"/>
        </authorList>
    </citation>
    <scope>IDENTIFICATION</scope>
</reference>
<accession>A0A914HN52</accession>
<dbReference type="PANTHER" id="PTHR12864">
    <property type="entry name" value="RAN BINDING PROTEIN 9-RELATED"/>
    <property type="match status" value="1"/>
</dbReference>
<dbReference type="InterPro" id="IPR003877">
    <property type="entry name" value="SPRY_dom"/>
</dbReference>
<dbReference type="Pfam" id="PF00622">
    <property type="entry name" value="SPRY"/>
    <property type="match status" value="1"/>
</dbReference>
<dbReference type="CDD" id="cd12885">
    <property type="entry name" value="SPRY_RanBP_like"/>
    <property type="match status" value="1"/>
</dbReference>
<evidence type="ECO:0000259" key="1">
    <source>
        <dbReference type="PROSITE" id="PS50188"/>
    </source>
</evidence>
<feature type="domain" description="B30.2/SPRY" evidence="1">
    <location>
        <begin position="41"/>
        <end position="233"/>
    </location>
</feature>
<protein>
    <submittedName>
        <fullName evidence="3">B30.2/SPRY domain-containing protein</fullName>
    </submittedName>
</protein>